<dbReference type="EMBL" id="CADCTV010000635">
    <property type="protein sequence ID" value="CAA9349370.1"/>
    <property type="molecule type" value="Genomic_DNA"/>
</dbReference>
<feature type="non-terminal residue" evidence="2">
    <location>
        <position position="1"/>
    </location>
</feature>
<gene>
    <name evidence="2" type="ORF">AVDCRST_MAG89-3045</name>
</gene>
<protein>
    <submittedName>
        <fullName evidence="2">Uncharacterized protein</fullName>
    </submittedName>
</protein>
<feature type="non-terminal residue" evidence="2">
    <location>
        <position position="58"/>
    </location>
</feature>
<evidence type="ECO:0000256" key="1">
    <source>
        <dbReference type="SAM" id="MobiDB-lite"/>
    </source>
</evidence>
<dbReference type="AlphaFoldDB" id="A0A6J4M420"/>
<feature type="region of interest" description="Disordered" evidence="1">
    <location>
        <begin position="1"/>
        <end position="58"/>
    </location>
</feature>
<name>A0A6J4M420_9BACT</name>
<reference evidence="2" key="1">
    <citation type="submission" date="2020-02" db="EMBL/GenBank/DDBJ databases">
        <authorList>
            <person name="Meier V. D."/>
        </authorList>
    </citation>
    <scope>NUCLEOTIDE SEQUENCE</scope>
    <source>
        <strain evidence="2">AVDCRST_MAG89</strain>
    </source>
</reference>
<evidence type="ECO:0000313" key="2">
    <source>
        <dbReference type="EMBL" id="CAA9349370.1"/>
    </source>
</evidence>
<feature type="compositionally biased region" description="Basic and acidic residues" evidence="1">
    <location>
        <begin position="24"/>
        <end position="33"/>
    </location>
</feature>
<accession>A0A6J4M420</accession>
<proteinExistence type="predicted"/>
<organism evidence="2">
    <name type="scientific">uncultured Gemmatimonadota bacterium</name>
    <dbReference type="NCBI Taxonomy" id="203437"/>
    <lineage>
        <taxon>Bacteria</taxon>
        <taxon>Pseudomonadati</taxon>
        <taxon>Gemmatimonadota</taxon>
        <taxon>environmental samples</taxon>
    </lineage>
</organism>
<sequence>VQGPTLQRQEPALGRGAGRPRARAAHEHGRGSGDEQPGGARPVAGGGRARQGGRFRFL</sequence>